<organism evidence="3 4">
    <name type="scientific">Roseibium aggregatum</name>
    <dbReference type="NCBI Taxonomy" id="187304"/>
    <lineage>
        <taxon>Bacteria</taxon>
        <taxon>Pseudomonadati</taxon>
        <taxon>Pseudomonadota</taxon>
        <taxon>Alphaproteobacteria</taxon>
        <taxon>Hyphomicrobiales</taxon>
        <taxon>Stappiaceae</taxon>
        <taxon>Roseibium</taxon>
    </lineage>
</organism>
<feature type="chain" id="PRO_5037955084" evidence="2">
    <location>
        <begin position="29"/>
        <end position="361"/>
    </location>
</feature>
<comment type="caution">
    <text evidence="3">The sequence shown here is derived from an EMBL/GenBank/DDBJ whole genome shotgun (WGS) entry which is preliminary data.</text>
</comment>
<proteinExistence type="predicted"/>
<dbReference type="PROSITE" id="PS51318">
    <property type="entry name" value="TAT"/>
    <property type="match status" value="1"/>
</dbReference>
<feature type="signal peptide" evidence="2">
    <location>
        <begin position="1"/>
        <end position="28"/>
    </location>
</feature>
<dbReference type="Proteomes" id="UP000598467">
    <property type="component" value="Unassembled WGS sequence"/>
</dbReference>
<dbReference type="GO" id="GO:0055085">
    <property type="term" value="P:transmembrane transport"/>
    <property type="evidence" value="ECO:0007669"/>
    <property type="project" value="InterPro"/>
</dbReference>
<reference evidence="3" key="1">
    <citation type="submission" date="2020-05" db="EMBL/GenBank/DDBJ databases">
        <title>Identification of trans-AT polyketide cluster in two marine bacteria, producers of a novel glutaramide-containing polyketide sesbanimide D and analogs.</title>
        <authorList>
            <person name="Kacar D."/>
            <person name="Rodriguez P."/>
            <person name="Canedo L."/>
            <person name="Gonzalez E."/>
            <person name="Galan B."/>
            <person name="De La Calle F."/>
            <person name="Garcia J.L."/>
        </authorList>
    </citation>
    <scope>NUCLEOTIDE SEQUENCE</scope>
    <source>
        <strain evidence="3">PHM038</strain>
    </source>
</reference>
<keyword evidence="1 2" id="KW-0732">Signal</keyword>
<dbReference type="NCBIfam" id="NF037995">
    <property type="entry name" value="TRAP_S1"/>
    <property type="match status" value="1"/>
</dbReference>
<dbReference type="PANTHER" id="PTHR33376:SF15">
    <property type="entry name" value="BLL6794 PROTEIN"/>
    <property type="match status" value="1"/>
</dbReference>
<dbReference type="RefSeq" id="WP_190289383.1">
    <property type="nucleotide sequence ID" value="NZ_JABFCZ010000001.1"/>
</dbReference>
<dbReference type="InterPro" id="IPR018389">
    <property type="entry name" value="DctP_fam"/>
</dbReference>
<gene>
    <name evidence="3" type="ORF">HK439_00370</name>
</gene>
<evidence type="ECO:0000313" key="3">
    <source>
        <dbReference type="EMBL" id="MBD1544703.1"/>
    </source>
</evidence>
<dbReference type="InterPro" id="IPR006311">
    <property type="entry name" value="TAT_signal"/>
</dbReference>
<name>A0A926S2X3_9HYPH</name>
<sequence length="361" mass="39465">MKITRRTAVTAMISATALPLLGGSRAFAQKTIPLTIASSHPLIIPWVGPLKTVIVDKSNALLEERGSDYRIDWTEAFGGTLYNFNETLEAVTTQLTDMGWIGSLFEPASLPLQNIMYSTPFATQTVAQAINTMNLLNAEQPAMKEEWAKQKIRFFGSCCSDGYSLYTKKPIEKLSDLEGLKILGGVSLAPWIEPLGASLVATGIPQMYSQVQTGVGDGVLLISTGAYPLKLHEVAPYVTRVDTGPLTFGGFGINADTYASLPEDVQQVLAELGGEYSEENARLIVAREKQVFEAFEKEGAHVSDMPMEQKKEWVDRMPDLGKAWVEATEKPGVPARDIMKAFMETVKAQGAEPLRDWSANI</sequence>
<evidence type="ECO:0000256" key="2">
    <source>
        <dbReference type="SAM" id="SignalP"/>
    </source>
</evidence>
<dbReference type="InterPro" id="IPR038404">
    <property type="entry name" value="TRAP_DctP_sf"/>
</dbReference>
<dbReference type="Gene3D" id="3.40.190.170">
    <property type="entry name" value="Bacterial extracellular solute-binding protein, family 7"/>
    <property type="match status" value="1"/>
</dbReference>
<accession>A0A926S2X3</accession>
<protein>
    <submittedName>
        <fullName evidence="3">C4-dicarboxylate TRAP transporter substrate-binding protein</fullName>
    </submittedName>
</protein>
<evidence type="ECO:0000256" key="1">
    <source>
        <dbReference type="ARBA" id="ARBA00022729"/>
    </source>
</evidence>
<evidence type="ECO:0000313" key="4">
    <source>
        <dbReference type="Proteomes" id="UP000598467"/>
    </source>
</evidence>
<dbReference type="PANTHER" id="PTHR33376">
    <property type="match status" value="1"/>
</dbReference>
<dbReference type="Pfam" id="PF03480">
    <property type="entry name" value="DctP"/>
    <property type="match status" value="1"/>
</dbReference>
<dbReference type="EMBL" id="JABFCZ010000001">
    <property type="protein sequence ID" value="MBD1544703.1"/>
    <property type="molecule type" value="Genomic_DNA"/>
</dbReference>
<dbReference type="CDD" id="cd13666">
    <property type="entry name" value="PBP2_TRAP_DctP_like_1"/>
    <property type="match status" value="1"/>
</dbReference>
<dbReference type="AlphaFoldDB" id="A0A926S2X3"/>